<comment type="caution">
    <text evidence="2">The sequence shown here is derived from an EMBL/GenBank/DDBJ whole genome shotgun (WGS) entry which is preliminary data.</text>
</comment>
<dbReference type="CDD" id="cd02223">
    <property type="entry name" value="cupin_Bh2720-like"/>
    <property type="match status" value="1"/>
</dbReference>
<dbReference type="InterPro" id="IPR013096">
    <property type="entry name" value="Cupin_2"/>
</dbReference>
<evidence type="ECO:0000259" key="1">
    <source>
        <dbReference type="Pfam" id="PF07883"/>
    </source>
</evidence>
<dbReference type="Gene3D" id="2.60.120.10">
    <property type="entry name" value="Jelly Rolls"/>
    <property type="match status" value="1"/>
</dbReference>
<dbReference type="InterPro" id="IPR052538">
    <property type="entry name" value="Flavonoid_dioxygenase-like"/>
</dbReference>
<protein>
    <submittedName>
        <fullName evidence="2">Cupin domain-containing protein</fullName>
    </submittedName>
</protein>
<dbReference type="Pfam" id="PF07883">
    <property type="entry name" value="Cupin_2"/>
    <property type="match status" value="1"/>
</dbReference>
<dbReference type="InterPro" id="IPR009078">
    <property type="entry name" value="Ferritin-like_SF"/>
</dbReference>
<name>A0AAJ2KZ83_ALKPS</name>
<dbReference type="RefSeq" id="WP_289236771.1">
    <property type="nucleotide sequence ID" value="NZ_CP117835.1"/>
</dbReference>
<dbReference type="InterPro" id="IPR011051">
    <property type="entry name" value="RmlC_Cupin_sf"/>
</dbReference>
<gene>
    <name evidence="2" type="ORF">RYX45_05265</name>
</gene>
<accession>A0AAJ2KZ83</accession>
<evidence type="ECO:0000313" key="2">
    <source>
        <dbReference type="EMBL" id="MDV2884578.1"/>
    </source>
</evidence>
<dbReference type="SUPFAM" id="SSF47240">
    <property type="entry name" value="Ferritin-like"/>
    <property type="match status" value="1"/>
</dbReference>
<evidence type="ECO:0000313" key="3">
    <source>
        <dbReference type="Proteomes" id="UP001285636"/>
    </source>
</evidence>
<feature type="domain" description="Cupin type-2" evidence="1">
    <location>
        <begin position="204"/>
        <end position="279"/>
    </location>
</feature>
<dbReference type="Proteomes" id="UP001285636">
    <property type="component" value="Unassembled WGS sequence"/>
</dbReference>
<dbReference type="PANTHER" id="PTHR43346:SF1">
    <property type="entry name" value="QUERCETIN 2,3-DIOXYGENASE-RELATED"/>
    <property type="match status" value="1"/>
</dbReference>
<proteinExistence type="predicted"/>
<sequence>MHYGRQGTNPYYPNSNPYVNQSYHMPRNSFENDQQAAADALLEGMKREAKAVQLYTQLANAAPNQEHRDNLLYALEGKKAYLSQFTNLYTNLTGSHPVYDVEPVSVNSYQEGLQKAYELEIEGLNEYHRSCMVPQHPDVQQTLLWALNGEQENAARLDSLRYDIEHRAEDYGGQPFVVDIEEATKENTNFRTALWTGEHFQLTLMSIDVGDDIGLETHPNLDQFLRIEEGQGIVQMGDSPENLYLQQEVEDDYAIFIPAGYYHNLTNTGDEPIKLYSIYAPPEHPFGTVHETKEDALAAEEEHNHY</sequence>
<dbReference type="EMBL" id="JAWJAY010000001">
    <property type="protein sequence ID" value="MDV2884578.1"/>
    <property type="molecule type" value="Genomic_DNA"/>
</dbReference>
<dbReference type="SUPFAM" id="SSF51182">
    <property type="entry name" value="RmlC-like cupins"/>
    <property type="match status" value="1"/>
</dbReference>
<reference evidence="2" key="1">
    <citation type="submission" date="2023-10" db="EMBL/GenBank/DDBJ databases">
        <title>Screening of Alkalihalophilus pseudofirmusBZ-TG-HK211 and Its Alleviation of Salt Stress on Rapeseed Growth.</title>
        <authorList>
            <person name="Zhao B."/>
            <person name="Guo T."/>
        </authorList>
    </citation>
    <scope>NUCLEOTIDE SEQUENCE</scope>
    <source>
        <strain evidence="2">BZ-TG-HK211</strain>
    </source>
</reference>
<dbReference type="PANTHER" id="PTHR43346">
    <property type="entry name" value="LIGAND BINDING DOMAIN PROTEIN, PUTATIVE (AFU_ORTHOLOGUE AFUA_6G14370)-RELATED"/>
    <property type="match status" value="1"/>
</dbReference>
<dbReference type="AlphaFoldDB" id="A0AAJ2KZ83"/>
<dbReference type="CDD" id="cd00657">
    <property type="entry name" value="Ferritin_like"/>
    <property type="match status" value="1"/>
</dbReference>
<organism evidence="2 3">
    <name type="scientific">Alkalihalophilus pseudofirmus</name>
    <name type="common">Bacillus pseudofirmus</name>
    <dbReference type="NCBI Taxonomy" id="79885"/>
    <lineage>
        <taxon>Bacteria</taxon>
        <taxon>Bacillati</taxon>
        <taxon>Bacillota</taxon>
        <taxon>Bacilli</taxon>
        <taxon>Bacillales</taxon>
        <taxon>Bacillaceae</taxon>
        <taxon>Alkalihalophilus</taxon>
    </lineage>
</organism>
<dbReference type="InterPro" id="IPR014710">
    <property type="entry name" value="RmlC-like_jellyroll"/>
</dbReference>